<comment type="caution">
    <text evidence="3">The sequence shown here is derived from an EMBL/GenBank/DDBJ whole genome shotgun (WGS) entry which is preliminary data.</text>
</comment>
<dbReference type="InterPro" id="IPR032675">
    <property type="entry name" value="LRR_dom_sf"/>
</dbReference>
<dbReference type="OrthoDB" id="1194127at2759"/>
<sequence>MDASFQTGQPKKQKLSGEKEEGGSMSLSKLPDVLIEQIISFLPTKDAIRTSILSKRWEYLWTSLPELKFIQGRNETRCSFVTAVDRALILRGPADLKQFLLLFRGLEQLDDASRVNRWITAMLRRNVEELILRLSNSKELSLPRSLFTSATLTYLDIIVPCIFKVPSTVCLSSLRMLRLQCVVFSDDCSTQQLFSGCPVLEDLILGECSWGNCKFVSICAPKLLRLEIDEDIDFYPKGSDGCQIMIFGVSLTNFYYSGEFRNHYCFNNSSVDKARIFHFSDEKSRHMSYGFNKLLGGLSSVKKLAINSDSLEVIQIHATELLTQMPLLNHLTTLKLEAEEVVPCSKALLRMLGICPYLQTLIFFQEINLSSDDANNDGVLEPLPPCFLTSLKQIEVREFYGDENNLCAIKILLKNAMVLETMILTCMHNFVGGSEKKKDVNKQLSDLPKGSESCEVVLV</sequence>
<keyword evidence="4" id="KW-1185">Reference proteome</keyword>
<dbReference type="EMBL" id="PDCK01000043">
    <property type="protein sequence ID" value="PRQ34515.1"/>
    <property type="molecule type" value="Genomic_DNA"/>
</dbReference>
<feature type="compositionally biased region" description="Polar residues" evidence="1">
    <location>
        <begin position="1"/>
        <end position="10"/>
    </location>
</feature>
<organism evidence="3 4">
    <name type="scientific">Rosa chinensis</name>
    <name type="common">China rose</name>
    <dbReference type="NCBI Taxonomy" id="74649"/>
    <lineage>
        <taxon>Eukaryota</taxon>
        <taxon>Viridiplantae</taxon>
        <taxon>Streptophyta</taxon>
        <taxon>Embryophyta</taxon>
        <taxon>Tracheophyta</taxon>
        <taxon>Spermatophyta</taxon>
        <taxon>Magnoliopsida</taxon>
        <taxon>eudicotyledons</taxon>
        <taxon>Gunneridae</taxon>
        <taxon>Pentapetalae</taxon>
        <taxon>rosids</taxon>
        <taxon>fabids</taxon>
        <taxon>Rosales</taxon>
        <taxon>Rosaceae</taxon>
        <taxon>Rosoideae</taxon>
        <taxon>Rosoideae incertae sedis</taxon>
        <taxon>Rosa</taxon>
    </lineage>
</organism>
<dbReference type="InterPro" id="IPR006566">
    <property type="entry name" value="FBD"/>
</dbReference>
<accession>A0A2P6QK10</accession>
<feature type="region of interest" description="Disordered" evidence="1">
    <location>
        <begin position="1"/>
        <end position="24"/>
    </location>
</feature>
<evidence type="ECO:0000313" key="4">
    <source>
        <dbReference type="Proteomes" id="UP000238479"/>
    </source>
</evidence>
<reference evidence="3 4" key="1">
    <citation type="journal article" date="2018" name="Nat. Genet.">
        <title>The Rosa genome provides new insights in the design of modern roses.</title>
        <authorList>
            <person name="Bendahmane M."/>
        </authorList>
    </citation>
    <scope>NUCLEOTIDE SEQUENCE [LARGE SCALE GENOMIC DNA]</scope>
    <source>
        <strain evidence="4">cv. Old Blush</strain>
    </source>
</reference>
<dbReference type="Gene3D" id="3.80.10.10">
    <property type="entry name" value="Ribonuclease Inhibitor"/>
    <property type="match status" value="1"/>
</dbReference>
<dbReference type="OMA" id="HEEGSWI"/>
<dbReference type="InterPro" id="IPR001810">
    <property type="entry name" value="F-box_dom"/>
</dbReference>
<dbReference type="Pfam" id="PF00646">
    <property type="entry name" value="F-box"/>
    <property type="match status" value="1"/>
</dbReference>
<dbReference type="InterPro" id="IPR050232">
    <property type="entry name" value="FBL13/AtMIF1-like"/>
</dbReference>
<dbReference type="Pfam" id="PF24758">
    <property type="entry name" value="LRR_At5g56370"/>
    <property type="match status" value="1"/>
</dbReference>
<dbReference type="InterPro" id="IPR055411">
    <property type="entry name" value="LRR_FXL15/At3g58940/PEG3-like"/>
</dbReference>
<name>A0A2P6QK10_ROSCH</name>
<dbReference type="AlphaFoldDB" id="A0A2P6QK10"/>
<dbReference type="SMART" id="SM00579">
    <property type="entry name" value="FBD"/>
    <property type="match status" value="1"/>
</dbReference>
<dbReference type="CDD" id="cd22160">
    <property type="entry name" value="F-box_AtFBL13-like"/>
    <property type="match status" value="1"/>
</dbReference>
<dbReference type="PANTHER" id="PTHR31900:SF30">
    <property type="entry name" value="SUPERFAMILY PROTEIN, PUTATIVE-RELATED"/>
    <property type="match status" value="1"/>
</dbReference>
<dbReference type="SUPFAM" id="SSF52058">
    <property type="entry name" value="L domain-like"/>
    <property type="match status" value="1"/>
</dbReference>
<dbReference type="InterPro" id="IPR036047">
    <property type="entry name" value="F-box-like_dom_sf"/>
</dbReference>
<dbReference type="PROSITE" id="PS50181">
    <property type="entry name" value="FBOX"/>
    <property type="match status" value="1"/>
</dbReference>
<dbReference type="STRING" id="74649.A0A2P6QK10"/>
<proteinExistence type="predicted"/>
<dbReference type="Gramene" id="PRQ34515">
    <property type="protein sequence ID" value="PRQ34515"/>
    <property type="gene ID" value="RchiOBHm_Chr5g0069781"/>
</dbReference>
<dbReference type="SMART" id="SM00256">
    <property type="entry name" value="FBOX"/>
    <property type="match status" value="1"/>
</dbReference>
<dbReference type="SUPFAM" id="SSF81383">
    <property type="entry name" value="F-box domain"/>
    <property type="match status" value="1"/>
</dbReference>
<protein>
    <submittedName>
        <fullName evidence="3">Putative F-box domain, FBD domain, leucine-rich repeat domain, L domain-containing protein</fullName>
    </submittedName>
</protein>
<evidence type="ECO:0000313" key="3">
    <source>
        <dbReference type="EMBL" id="PRQ34515.1"/>
    </source>
</evidence>
<dbReference type="Pfam" id="PF08387">
    <property type="entry name" value="FBD"/>
    <property type="match status" value="1"/>
</dbReference>
<feature type="domain" description="F-box" evidence="2">
    <location>
        <begin position="24"/>
        <end position="72"/>
    </location>
</feature>
<dbReference type="Proteomes" id="UP000238479">
    <property type="component" value="Chromosome 5"/>
</dbReference>
<gene>
    <name evidence="3" type="ORF">RchiOBHm_Chr5g0069781</name>
</gene>
<dbReference type="InterPro" id="IPR053781">
    <property type="entry name" value="F-box_AtFBL13-like"/>
</dbReference>
<evidence type="ECO:0000256" key="1">
    <source>
        <dbReference type="SAM" id="MobiDB-lite"/>
    </source>
</evidence>
<evidence type="ECO:0000259" key="2">
    <source>
        <dbReference type="PROSITE" id="PS50181"/>
    </source>
</evidence>
<dbReference type="PANTHER" id="PTHR31900">
    <property type="entry name" value="F-BOX/RNI SUPERFAMILY PROTEIN-RELATED"/>
    <property type="match status" value="1"/>
</dbReference>